<accession>W1PTH6</accession>
<gene>
    <name evidence="2" type="ORF">AMTR_s00028p00124470</name>
</gene>
<evidence type="ECO:0000313" key="2">
    <source>
        <dbReference type="EMBL" id="ERN10590.1"/>
    </source>
</evidence>
<dbReference type="HOGENOM" id="CLU_154103_0_0_1"/>
<feature type="compositionally biased region" description="Basic and acidic residues" evidence="1">
    <location>
        <begin position="28"/>
        <end position="37"/>
    </location>
</feature>
<evidence type="ECO:0000256" key="1">
    <source>
        <dbReference type="SAM" id="MobiDB-lite"/>
    </source>
</evidence>
<organism evidence="2 3">
    <name type="scientific">Amborella trichopoda</name>
    <dbReference type="NCBI Taxonomy" id="13333"/>
    <lineage>
        <taxon>Eukaryota</taxon>
        <taxon>Viridiplantae</taxon>
        <taxon>Streptophyta</taxon>
        <taxon>Embryophyta</taxon>
        <taxon>Tracheophyta</taxon>
        <taxon>Spermatophyta</taxon>
        <taxon>Magnoliopsida</taxon>
        <taxon>Amborellales</taxon>
        <taxon>Amborellaceae</taxon>
        <taxon>Amborella</taxon>
    </lineage>
</organism>
<dbReference type="EMBL" id="KI392812">
    <property type="protein sequence ID" value="ERN10590.1"/>
    <property type="molecule type" value="Genomic_DNA"/>
</dbReference>
<feature type="compositionally biased region" description="Basic residues" evidence="1">
    <location>
        <begin position="49"/>
        <end position="58"/>
    </location>
</feature>
<reference evidence="3" key="1">
    <citation type="journal article" date="2013" name="Science">
        <title>The Amborella genome and the evolution of flowering plants.</title>
        <authorList>
            <consortium name="Amborella Genome Project"/>
        </authorList>
    </citation>
    <scope>NUCLEOTIDE SEQUENCE [LARGE SCALE GENOMIC DNA]</scope>
</reference>
<proteinExistence type="predicted"/>
<dbReference type="Gramene" id="ERN10590">
    <property type="protein sequence ID" value="ERN10590"/>
    <property type="gene ID" value="AMTR_s00028p00124470"/>
</dbReference>
<feature type="region of interest" description="Disordered" evidence="1">
    <location>
        <begin position="1"/>
        <end position="60"/>
    </location>
</feature>
<dbReference type="Proteomes" id="UP000017836">
    <property type="component" value="Unassembled WGS sequence"/>
</dbReference>
<protein>
    <submittedName>
        <fullName evidence="2">Uncharacterized protein</fullName>
    </submittedName>
</protein>
<keyword evidence="3" id="KW-1185">Reference proteome</keyword>
<evidence type="ECO:0000313" key="3">
    <source>
        <dbReference type="Proteomes" id="UP000017836"/>
    </source>
</evidence>
<dbReference type="AlphaFoldDB" id="W1PTH6"/>
<name>W1PTH6_AMBTC</name>
<sequence>MEQDVQETLMHEAGIGVVGTGEDEEETTKDGNEDRSNARGSRALGGSKTNKKGKKRKKTKDDIYVDQLSEIAEAIKGMTTTKDEDVLSNVFYTVKKMDFIDS</sequence>